<proteinExistence type="predicted"/>
<sequence>MNALPGRPAHTLFDFHVRLAPRPEALPRLLAALDAAGIAQAAVCAGGVIALDQLSRQLVEGGHTTADADNDAVLAACRAHPGRLVPFWFGNPHRPAAEYAERAPEFRGLELSPAVHGEPLGSPRSKALIAVAQQHGHCVYTVCLERPGCRVADLTELAARHPETVFVLGHAGVGNIDYYGIALIEPYPNILLETSGGYSTVLRRALGVLGPDRVLFGSEYPLQHPVVELAKFAAAGVSEEEWRLAGRENALRLLGPVPSSPAASRRPALGPAPAGPGRREAGALIDR</sequence>
<accession>A0A1B1MGF2</accession>
<dbReference type="GO" id="GO:0019748">
    <property type="term" value="P:secondary metabolic process"/>
    <property type="evidence" value="ECO:0007669"/>
    <property type="project" value="TreeGrafter"/>
</dbReference>
<dbReference type="EMBL" id="CP016438">
    <property type="protein sequence ID" value="ANS67689.1"/>
    <property type="molecule type" value="Genomic_DNA"/>
</dbReference>
<evidence type="ECO:0000256" key="1">
    <source>
        <dbReference type="SAM" id="MobiDB-lite"/>
    </source>
</evidence>
<dbReference type="InterPro" id="IPR032465">
    <property type="entry name" value="ACMSD"/>
</dbReference>
<dbReference type="SUPFAM" id="SSF51556">
    <property type="entry name" value="Metallo-dependent hydrolases"/>
    <property type="match status" value="1"/>
</dbReference>
<feature type="compositionally biased region" description="Low complexity" evidence="1">
    <location>
        <begin position="256"/>
        <end position="276"/>
    </location>
</feature>
<evidence type="ECO:0000313" key="3">
    <source>
        <dbReference type="Proteomes" id="UP000092598"/>
    </source>
</evidence>
<name>A0A1B1MGF2_STRLN</name>
<reference evidence="2 3" key="1">
    <citation type="submission" date="2016-07" db="EMBL/GenBank/DDBJ databases">
        <title>Enhancement of antibiotic productionsby engineered nitrateutilization in actinobacteria.</title>
        <authorList>
            <person name="Meng S.C."/>
        </authorList>
    </citation>
    <scope>NUCLEOTIDE SEQUENCE [LARGE SCALE GENOMIC DNA]</scope>
    <source>
        <strain evidence="2 3">NRRL 2936</strain>
    </source>
</reference>
<feature type="region of interest" description="Disordered" evidence="1">
    <location>
        <begin position="256"/>
        <end position="287"/>
    </location>
</feature>
<dbReference type="Gene3D" id="3.20.20.140">
    <property type="entry name" value="Metal-dependent hydrolases"/>
    <property type="match status" value="1"/>
</dbReference>
<dbReference type="Pfam" id="PF04909">
    <property type="entry name" value="Amidohydro_2"/>
    <property type="match status" value="1"/>
</dbReference>
<protein>
    <submittedName>
        <fullName evidence="2">Uncharacterized protein</fullName>
    </submittedName>
</protein>
<dbReference type="AlphaFoldDB" id="A0A1B1MGF2"/>
<dbReference type="InterPro" id="IPR006680">
    <property type="entry name" value="Amidohydro-rel"/>
</dbReference>
<organism evidence="2 3">
    <name type="scientific">Streptomyces lincolnensis</name>
    <dbReference type="NCBI Taxonomy" id="1915"/>
    <lineage>
        <taxon>Bacteria</taxon>
        <taxon>Bacillati</taxon>
        <taxon>Actinomycetota</taxon>
        <taxon>Actinomycetes</taxon>
        <taxon>Kitasatosporales</taxon>
        <taxon>Streptomycetaceae</taxon>
        <taxon>Streptomyces</taxon>
    </lineage>
</organism>
<gene>
    <name evidence="2" type="ORF">SLINC_5465</name>
</gene>
<dbReference type="KEGG" id="sls:SLINC_5465"/>
<dbReference type="GO" id="GO:0016787">
    <property type="term" value="F:hydrolase activity"/>
    <property type="evidence" value="ECO:0007669"/>
    <property type="project" value="InterPro"/>
</dbReference>
<evidence type="ECO:0000313" key="2">
    <source>
        <dbReference type="EMBL" id="ANS67689.1"/>
    </source>
</evidence>
<dbReference type="GO" id="GO:0005737">
    <property type="term" value="C:cytoplasm"/>
    <property type="evidence" value="ECO:0007669"/>
    <property type="project" value="TreeGrafter"/>
</dbReference>
<dbReference type="InterPro" id="IPR032466">
    <property type="entry name" value="Metal_Hydrolase"/>
</dbReference>
<dbReference type="STRING" id="1915.SLINC_5465"/>
<dbReference type="PANTHER" id="PTHR21240">
    <property type="entry name" value="2-AMINO-3-CARBOXYLMUCONATE-6-SEMIALDEHYDE DECARBOXYLASE"/>
    <property type="match status" value="1"/>
</dbReference>
<keyword evidence="3" id="KW-1185">Reference proteome</keyword>
<dbReference type="PANTHER" id="PTHR21240:SF28">
    <property type="entry name" value="ISO-OROTATE DECARBOXYLASE (EUROFUNG)"/>
    <property type="match status" value="1"/>
</dbReference>
<dbReference type="Proteomes" id="UP000092598">
    <property type="component" value="Chromosome"/>
</dbReference>
<dbReference type="RefSeq" id="WP_067438903.1">
    <property type="nucleotide sequence ID" value="NZ_CP016438.1"/>
</dbReference>
<dbReference type="GO" id="GO:0016831">
    <property type="term" value="F:carboxy-lyase activity"/>
    <property type="evidence" value="ECO:0007669"/>
    <property type="project" value="InterPro"/>
</dbReference>
<feature type="compositionally biased region" description="Basic and acidic residues" evidence="1">
    <location>
        <begin position="277"/>
        <end position="287"/>
    </location>
</feature>